<reference evidence="8" key="1">
    <citation type="submission" date="2020-03" db="EMBL/GenBank/DDBJ databases">
        <title>Draft sequencing of Paenibacilllus sp. S3N08.</title>
        <authorList>
            <person name="Kim D.-U."/>
        </authorList>
    </citation>
    <scope>NUCLEOTIDE SEQUENCE</scope>
    <source>
        <strain evidence="8">S3N08</strain>
    </source>
</reference>
<dbReference type="InterPro" id="IPR010809">
    <property type="entry name" value="FliD_C"/>
</dbReference>
<evidence type="ECO:0000256" key="3">
    <source>
        <dbReference type="ARBA" id="ARBA00023054"/>
    </source>
</evidence>
<keyword evidence="4 5" id="KW-0975">Bacterial flagellum</keyword>
<dbReference type="PANTHER" id="PTHR30288">
    <property type="entry name" value="FLAGELLAR CAP/ASSEMBLY PROTEIN FLID"/>
    <property type="match status" value="1"/>
</dbReference>
<keyword evidence="8" id="KW-0969">Cilium</keyword>
<dbReference type="RefSeq" id="WP_166154283.1">
    <property type="nucleotide sequence ID" value="NZ_JAAOIW010000014.1"/>
</dbReference>
<dbReference type="Pfam" id="PF07195">
    <property type="entry name" value="FliD_C"/>
    <property type="match status" value="1"/>
</dbReference>
<evidence type="ECO:0000256" key="4">
    <source>
        <dbReference type="ARBA" id="ARBA00023143"/>
    </source>
</evidence>
<keyword evidence="3" id="KW-0175">Coiled coil</keyword>
<accession>A0ABX0JBK3</accession>
<comment type="subcellular location">
    <subcellularLocation>
        <location evidence="5">Secreted</location>
    </subcellularLocation>
    <subcellularLocation>
        <location evidence="5">Bacterial flagellum</location>
    </subcellularLocation>
</comment>
<evidence type="ECO:0000259" key="6">
    <source>
        <dbReference type="Pfam" id="PF02465"/>
    </source>
</evidence>
<keyword evidence="8" id="KW-0966">Cell projection</keyword>
<dbReference type="Proteomes" id="UP001165962">
    <property type="component" value="Unassembled WGS sequence"/>
</dbReference>
<gene>
    <name evidence="8" type="primary">fliD</name>
    <name evidence="8" type="ORF">G9U52_29160</name>
</gene>
<feature type="domain" description="Flagellar hook-associated protein 2 C-terminal" evidence="7">
    <location>
        <begin position="231"/>
        <end position="489"/>
    </location>
</feature>
<protein>
    <recommendedName>
        <fullName evidence="5">Flagellar hook-associated protein 2</fullName>
        <shortName evidence="5">HAP2</shortName>
    </recommendedName>
    <alternativeName>
        <fullName evidence="5">Flagellar cap protein</fullName>
    </alternativeName>
</protein>
<comment type="caution">
    <text evidence="8">The sequence shown here is derived from an EMBL/GenBank/DDBJ whole genome shotgun (WGS) entry which is preliminary data.</text>
</comment>
<dbReference type="PANTHER" id="PTHR30288:SF0">
    <property type="entry name" value="FLAGELLAR HOOK-ASSOCIATED PROTEIN 2"/>
    <property type="match status" value="1"/>
</dbReference>
<dbReference type="Pfam" id="PF02465">
    <property type="entry name" value="FliD_N"/>
    <property type="match status" value="1"/>
</dbReference>
<comment type="subunit">
    <text evidence="2 5">Homopentamer.</text>
</comment>
<sequence>MVMRISGLSSGFDTEGTVTKLMQAQRVPYDKLGQKKQTAEWQRDALRDINLKMTEFRNTKLFNFKQESTFNAKTVSITGNLDAVSAKGTASATNTNLKIEVVKLAVAASERSAEKITTPEFDPTKPLASQSENLTKGTLSSGTVTFKINGTQIQFDSSKESLNDVIAKINKDTNVTAFYDSVENKIAFMANNSGKTNGSSGKEANIVFEGALLKTVFQVGGSSPDVDSGIDAEVKINGLTTSRTSNTFTVNGIEVTLKKEGGVAATISTKSDADKIMESVKTFINDYNDVLKTLNDKSTETKNTDYLPLTTEQKEALSEKQIESWESKAKAGLLRNDPILASMTRTLRSSMTAIVDSGSDKYNSLASIGISTGQYYENGKMYIDETKLREAIEANPDAVKAIFTGDATDDSPSKAGVGERLYTQLNSGLTDLTKKAGLANISYDDSQLSKRIYDIDSEMTIKLKRLSTIEDNYYKQFTAMETALNKLNSQGENLLSQLGTS</sequence>
<evidence type="ECO:0000256" key="1">
    <source>
        <dbReference type="ARBA" id="ARBA00009764"/>
    </source>
</evidence>
<keyword evidence="9" id="KW-1185">Reference proteome</keyword>
<evidence type="ECO:0000313" key="8">
    <source>
        <dbReference type="EMBL" id="NHN33892.1"/>
    </source>
</evidence>
<dbReference type="EMBL" id="JAAOIW010000014">
    <property type="protein sequence ID" value="NHN33892.1"/>
    <property type="molecule type" value="Genomic_DNA"/>
</dbReference>
<dbReference type="InterPro" id="IPR003481">
    <property type="entry name" value="FliD_N"/>
</dbReference>
<dbReference type="InterPro" id="IPR040026">
    <property type="entry name" value="FliD"/>
</dbReference>
<keyword evidence="5" id="KW-0964">Secreted</keyword>
<evidence type="ECO:0000259" key="7">
    <source>
        <dbReference type="Pfam" id="PF07195"/>
    </source>
</evidence>
<proteinExistence type="inferred from homology"/>
<name>A0ABX0JBK3_9BACL</name>
<comment type="function">
    <text evidence="5">Required for morphogenesis and for the elongation of the flagellar filament by facilitating polymerization of the flagellin monomers at the tip of growing filament. Forms a capping structure, which prevents flagellin subunits (transported through the central channel of the flagellum) from leaking out without polymerization at the distal end.</text>
</comment>
<organism evidence="8 9">
    <name type="scientific">Paenibacillus agricola</name>
    <dbReference type="NCBI Taxonomy" id="2716264"/>
    <lineage>
        <taxon>Bacteria</taxon>
        <taxon>Bacillati</taxon>
        <taxon>Bacillota</taxon>
        <taxon>Bacilli</taxon>
        <taxon>Bacillales</taxon>
        <taxon>Paenibacillaceae</taxon>
        <taxon>Paenibacillus</taxon>
    </lineage>
</organism>
<feature type="domain" description="Flagellar hook-associated protein 2 N-terminal" evidence="6">
    <location>
        <begin position="10"/>
        <end position="107"/>
    </location>
</feature>
<evidence type="ECO:0000256" key="5">
    <source>
        <dbReference type="RuleBase" id="RU362066"/>
    </source>
</evidence>
<evidence type="ECO:0000256" key="2">
    <source>
        <dbReference type="ARBA" id="ARBA00011255"/>
    </source>
</evidence>
<keyword evidence="8" id="KW-0282">Flagellum</keyword>
<comment type="similarity">
    <text evidence="1 5">Belongs to the FliD family.</text>
</comment>
<evidence type="ECO:0000313" key="9">
    <source>
        <dbReference type="Proteomes" id="UP001165962"/>
    </source>
</evidence>